<dbReference type="EMBL" id="JXTB01000718">
    <property type="protein sequence ID" value="PON33564.1"/>
    <property type="molecule type" value="Genomic_DNA"/>
</dbReference>
<accession>A0A2P5AAN3</accession>
<gene>
    <name evidence="1" type="ORF">PanWU01x14_351650</name>
</gene>
<dbReference type="Proteomes" id="UP000237105">
    <property type="component" value="Unassembled WGS sequence"/>
</dbReference>
<reference evidence="2" key="1">
    <citation type="submission" date="2016-06" db="EMBL/GenBank/DDBJ databases">
        <title>Parallel loss of symbiosis genes in relatives of nitrogen-fixing non-legume Parasponia.</title>
        <authorList>
            <person name="Van Velzen R."/>
            <person name="Holmer R."/>
            <person name="Bu F."/>
            <person name="Rutten L."/>
            <person name="Van Zeijl A."/>
            <person name="Liu W."/>
            <person name="Santuari L."/>
            <person name="Cao Q."/>
            <person name="Sharma T."/>
            <person name="Shen D."/>
            <person name="Roswanjaya Y."/>
            <person name="Wardhani T."/>
            <person name="Kalhor M.S."/>
            <person name="Jansen J."/>
            <person name="Van den Hoogen J."/>
            <person name="Gungor B."/>
            <person name="Hartog M."/>
            <person name="Hontelez J."/>
            <person name="Verver J."/>
            <person name="Yang W.-C."/>
            <person name="Schijlen E."/>
            <person name="Repin R."/>
            <person name="Schilthuizen M."/>
            <person name="Schranz E."/>
            <person name="Heidstra R."/>
            <person name="Miyata K."/>
            <person name="Fedorova E."/>
            <person name="Kohlen W."/>
            <person name="Bisseling T."/>
            <person name="Smit S."/>
            <person name="Geurts R."/>
        </authorList>
    </citation>
    <scope>NUCLEOTIDE SEQUENCE [LARGE SCALE GENOMIC DNA]</scope>
    <source>
        <strain evidence="2">cv. WU1-14</strain>
    </source>
</reference>
<organism evidence="1 2">
    <name type="scientific">Parasponia andersonii</name>
    <name type="common">Sponia andersonii</name>
    <dbReference type="NCBI Taxonomy" id="3476"/>
    <lineage>
        <taxon>Eukaryota</taxon>
        <taxon>Viridiplantae</taxon>
        <taxon>Streptophyta</taxon>
        <taxon>Embryophyta</taxon>
        <taxon>Tracheophyta</taxon>
        <taxon>Spermatophyta</taxon>
        <taxon>Magnoliopsida</taxon>
        <taxon>eudicotyledons</taxon>
        <taxon>Gunneridae</taxon>
        <taxon>Pentapetalae</taxon>
        <taxon>rosids</taxon>
        <taxon>fabids</taxon>
        <taxon>Rosales</taxon>
        <taxon>Cannabaceae</taxon>
        <taxon>Parasponia</taxon>
    </lineage>
</organism>
<name>A0A2P5AAN3_PARAD</name>
<proteinExistence type="predicted"/>
<evidence type="ECO:0000313" key="1">
    <source>
        <dbReference type="EMBL" id="PON33564.1"/>
    </source>
</evidence>
<comment type="caution">
    <text evidence="1">The sequence shown here is derived from an EMBL/GenBank/DDBJ whole genome shotgun (WGS) entry which is preliminary data.</text>
</comment>
<dbReference type="AlphaFoldDB" id="A0A2P5AAN3"/>
<evidence type="ECO:0000313" key="2">
    <source>
        <dbReference type="Proteomes" id="UP000237105"/>
    </source>
</evidence>
<sequence>MVSLIAWSAAKHLPTRGEDGSYLYDEMPMIEPVKSRQITDPMTESGLIAASKFTLTQSFGGGFGRISLWAGKAKDWVRVRDGRRFHGEKTKPGWLSRKRETGVLGTLGLGCKGSTDHFPFQEFERVQILMGIFKATIVSKVFRSLVKSHEPSSRMKFATRNCPRHSLPLGDQESPGDGETSRKDFWWRYLFLSTCKQREFSLDKRPHSHFPKRAQFISAVLTSGAPVAFREHIKSQACKQSFGFPQLFDPH</sequence>
<keyword evidence="2" id="KW-1185">Reference proteome</keyword>
<protein>
    <submittedName>
        <fullName evidence="1">Uncharacterized protein</fullName>
    </submittedName>
</protein>